<organism evidence="19 20">
    <name type="scientific">Candidatus Andeanibacterium colombiense</name>
    <dbReference type="NCBI Taxonomy" id="3121345"/>
    <lineage>
        <taxon>Bacteria</taxon>
        <taxon>Pseudomonadati</taxon>
        <taxon>Pseudomonadota</taxon>
        <taxon>Alphaproteobacteria</taxon>
        <taxon>Sphingomonadales</taxon>
        <taxon>Sphingomonadaceae</taxon>
        <taxon>Candidatus Andeanibacterium</taxon>
    </lineage>
</organism>
<keyword evidence="8" id="KW-0408">Iron</keyword>
<evidence type="ECO:0000256" key="6">
    <source>
        <dbReference type="ARBA" id="ARBA00022692"/>
    </source>
</evidence>
<dbReference type="GO" id="GO:0015344">
    <property type="term" value="F:siderophore uptake transmembrane transporter activity"/>
    <property type="evidence" value="ECO:0007669"/>
    <property type="project" value="TreeGrafter"/>
</dbReference>
<keyword evidence="13 14" id="KW-0998">Cell outer membrane</keyword>
<evidence type="ECO:0000256" key="15">
    <source>
        <dbReference type="RuleBase" id="RU003357"/>
    </source>
</evidence>
<keyword evidence="5" id="KW-0410">Iron transport</keyword>
<evidence type="ECO:0000256" key="7">
    <source>
        <dbReference type="ARBA" id="ARBA00022729"/>
    </source>
</evidence>
<dbReference type="EMBL" id="CP119316">
    <property type="protein sequence ID" value="WEK45971.1"/>
    <property type="molecule type" value="Genomic_DNA"/>
</dbReference>
<evidence type="ECO:0000256" key="16">
    <source>
        <dbReference type="SAM" id="SignalP"/>
    </source>
</evidence>
<feature type="domain" description="TonB-dependent receptor plug" evidence="18">
    <location>
        <begin position="55"/>
        <end position="151"/>
    </location>
</feature>
<dbReference type="NCBIfam" id="TIGR01783">
    <property type="entry name" value="TonB-siderophor"/>
    <property type="match status" value="1"/>
</dbReference>
<keyword evidence="3 14" id="KW-0813">Transport</keyword>
<proteinExistence type="inferred from homology"/>
<comment type="subcellular location">
    <subcellularLocation>
        <location evidence="1 14">Cell outer membrane</location>
        <topology evidence="1 14">Multi-pass membrane protein</topology>
    </subcellularLocation>
</comment>
<feature type="domain" description="TonB-dependent receptor-like beta-barrel" evidence="17">
    <location>
        <begin position="239"/>
        <end position="686"/>
    </location>
</feature>
<keyword evidence="9" id="KW-0406">Ion transport</keyword>
<dbReference type="InterPro" id="IPR036942">
    <property type="entry name" value="Beta-barrel_TonB_sf"/>
</dbReference>
<dbReference type="Gene3D" id="2.170.130.10">
    <property type="entry name" value="TonB-dependent receptor, plug domain"/>
    <property type="match status" value="1"/>
</dbReference>
<gene>
    <name evidence="19" type="ORF">P0Y56_13170</name>
</gene>
<evidence type="ECO:0000313" key="20">
    <source>
        <dbReference type="Proteomes" id="UP001218362"/>
    </source>
</evidence>
<dbReference type="SUPFAM" id="SSF56935">
    <property type="entry name" value="Porins"/>
    <property type="match status" value="1"/>
</dbReference>
<dbReference type="AlphaFoldDB" id="A0AAJ6BNG9"/>
<reference evidence="19" key="1">
    <citation type="submission" date="2023-03" db="EMBL/GenBank/DDBJ databases">
        <title>Andean soil-derived lignocellulolytic bacterial consortium as a source of novel taxa and putative plastic-active enzymes.</title>
        <authorList>
            <person name="Diaz-Garcia L."/>
            <person name="Chuvochina M."/>
            <person name="Feuerriegel G."/>
            <person name="Bunk B."/>
            <person name="Sproer C."/>
            <person name="Streit W.R."/>
            <person name="Rodriguez L.M."/>
            <person name="Overmann J."/>
            <person name="Jimenez D.J."/>
        </authorList>
    </citation>
    <scope>NUCLEOTIDE SEQUENCE</scope>
    <source>
        <strain evidence="19">MAG 26</strain>
    </source>
</reference>
<keyword evidence="4 14" id="KW-1134">Transmembrane beta strand</keyword>
<dbReference type="InterPro" id="IPR010105">
    <property type="entry name" value="TonB_sidphr_rcpt"/>
</dbReference>
<dbReference type="InterPro" id="IPR000531">
    <property type="entry name" value="Beta-barrel_TonB"/>
</dbReference>
<protein>
    <submittedName>
        <fullName evidence="19">TonB-dependent siderophore receptor</fullName>
    </submittedName>
</protein>
<name>A0AAJ6BNG9_9SPHN</name>
<evidence type="ECO:0000256" key="8">
    <source>
        <dbReference type="ARBA" id="ARBA00023004"/>
    </source>
</evidence>
<dbReference type="PROSITE" id="PS52016">
    <property type="entry name" value="TONB_DEPENDENT_REC_3"/>
    <property type="match status" value="1"/>
</dbReference>
<feature type="signal peptide" evidence="16">
    <location>
        <begin position="1"/>
        <end position="26"/>
    </location>
</feature>
<evidence type="ECO:0000259" key="17">
    <source>
        <dbReference type="Pfam" id="PF00593"/>
    </source>
</evidence>
<feature type="chain" id="PRO_5042460624" evidence="16">
    <location>
        <begin position="27"/>
        <end position="717"/>
    </location>
</feature>
<evidence type="ECO:0000256" key="3">
    <source>
        <dbReference type="ARBA" id="ARBA00022448"/>
    </source>
</evidence>
<keyword evidence="11 14" id="KW-0472">Membrane</keyword>
<evidence type="ECO:0000256" key="1">
    <source>
        <dbReference type="ARBA" id="ARBA00004571"/>
    </source>
</evidence>
<evidence type="ECO:0000256" key="5">
    <source>
        <dbReference type="ARBA" id="ARBA00022496"/>
    </source>
</evidence>
<evidence type="ECO:0000256" key="10">
    <source>
        <dbReference type="ARBA" id="ARBA00023077"/>
    </source>
</evidence>
<evidence type="ECO:0000256" key="4">
    <source>
        <dbReference type="ARBA" id="ARBA00022452"/>
    </source>
</evidence>
<accession>A0AAJ6BNG9</accession>
<dbReference type="PANTHER" id="PTHR32552:SF68">
    <property type="entry name" value="FERRICHROME OUTER MEMBRANE TRANSPORTER_PHAGE RECEPTOR"/>
    <property type="match status" value="1"/>
</dbReference>
<dbReference type="Gene3D" id="2.40.170.20">
    <property type="entry name" value="TonB-dependent receptor, beta-barrel domain"/>
    <property type="match status" value="1"/>
</dbReference>
<keyword evidence="7 16" id="KW-0732">Signal</keyword>
<keyword evidence="12 19" id="KW-0675">Receptor</keyword>
<dbReference type="KEGG" id="acob:P0Y56_13170"/>
<dbReference type="CDD" id="cd01347">
    <property type="entry name" value="ligand_gated_channel"/>
    <property type="match status" value="1"/>
</dbReference>
<keyword evidence="6 14" id="KW-0812">Transmembrane</keyword>
<sequence>MSTAFAKLALRSTVAAGALFALPLHAEETVDSTDDAAIVVTANAETATKTDTAIVDVPQSLSVVSADLIDARGAIGVQEALRYTPGMRTELNGSDYRFDYMILRGFQSTDFIDGMRQPDYTARVESYNLERIEVLRGPSSVLYGQAAPGGIVNSMTKLPEFDFGGEVAVQYGSFDRKQVQADVTGALNSEGTLAARFVGVYRDADNQVDFGKDDRIFLAPSLRYRSTDGATDISLSGIYQRDRAASIYSYFPVSATLLAPSEDRVIPRGTYLGEPSHNYYNADLYSGTLQATHAFSDAVTWSGRARYVHTINDNGGLDLEVWNGDVNPYQDEDDRVLARSLYDKYTRVGMFTADNNLQLNFVTGPFTHKVLVGVDYLRAKSSGWMVYAVNDQDNPDPATHVGDIDIYNPVYDPASVPSIAPEPDARSRNTQLGFYIQDQIDFASLATVVVSGRRDRATAWSEGSETDVTKATTFRAGVILHPTATLSPYISYSESFTPVTGTDFYGDTFKPQRGKQWEGGVRWQPDRNTLVSVAYFDIKGTNLLATDPDNGQNQIQVGTVTSKGFEIEASRVLPGNYTFTAAYSHVKARTGYNPDPLQVGLPISAVPADTASVWGDKRFDLGGDLSVRVGAGLRWVGHTDEGAIFYDADTDTNVLERLRTPGFVLADALVGFEWGKWTLDINATNLFDKTYFAQCSVRSACSYGYARNVMGTLGYRF</sequence>
<evidence type="ECO:0000256" key="13">
    <source>
        <dbReference type="ARBA" id="ARBA00023237"/>
    </source>
</evidence>
<dbReference type="GO" id="GO:0015891">
    <property type="term" value="P:siderophore transport"/>
    <property type="evidence" value="ECO:0007669"/>
    <property type="project" value="InterPro"/>
</dbReference>
<comment type="similarity">
    <text evidence="2 14 15">Belongs to the TonB-dependent receptor family.</text>
</comment>
<dbReference type="FunFam" id="2.170.130.10:FF:000001">
    <property type="entry name" value="Catecholate siderophore TonB-dependent receptor"/>
    <property type="match status" value="1"/>
</dbReference>
<dbReference type="PANTHER" id="PTHR32552">
    <property type="entry name" value="FERRICHROME IRON RECEPTOR-RELATED"/>
    <property type="match status" value="1"/>
</dbReference>
<dbReference type="InterPro" id="IPR037066">
    <property type="entry name" value="Plug_dom_sf"/>
</dbReference>
<evidence type="ECO:0000256" key="2">
    <source>
        <dbReference type="ARBA" id="ARBA00009810"/>
    </source>
</evidence>
<evidence type="ECO:0000313" key="19">
    <source>
        <dbReference type="EMBL" id="WEK45971.1"/>
    </source>
</evidence>
<evidence type="ECO:0000256" key="14">
    <source>
        <dbReference type="PROSITE-ProRule" id="PRU01360"/>
    </source>
</evidence>
<evidence type="ECO:0000259" key="18">
    <source>
        <dbReference type="Pfam" id="PF07715"/>
    </source>
</evidence>
<keyword evidence="10 15" id="KW-0798">TonB box</keyword>
<dbReference type="Pfam" id="PF07715">
    <property type="entry name" value="Plug"/>
    <property type="match status" value="1"/>
</dbReference>
<dbReference type="GO" id="GO:0009279">
    <property type="term" value="C:cell outer membrane"/>
    <property type="evidence" value="ECO:0007669"/>
    <property type="project" value="UniProtKB-SubCell"/>
</dbReference>
<evidence type="ECO:0000256" key="12">
    <source>
        <dbReference type="ARBA" id="ARBA00023170"/>
    </source>
</evidence>
<evidence type="ECO:0000256" key="9">
    <source>
        <dbReference type="ARBA" id="ARBA00023065"/>
    </source>
</evidence>
<dbReference type="Pfam" id="PF00593">
    <property type="entry name" value="TonB_dep_Rec_b-barrel"/>
    <property type="match status" value="1"/>
</dbReference>
<evidence type="ECO:0000256" key="11">
    <source>
        <dbReference type="ARBA" id="ARBA00023136"/>
    </source>
</evidence>
<dbReference type="Proteomes" id="UP001218362">
    <property type="component" value="Chromosome"/>
</dbReference>
<dbReference type="InterPro" id="IPR039426">
    <property type="entry name" value="TonB-dep_rcpt-like"/>
</dbReference>
<dbReference type="GO" id="GO:0038023">
    <property type="term" value="F:signaling receptor activity"/>
    <property type="evidence" value="ECO:0007669"/>
    <property type="project" value="InterPro"/>
</dbReference>
<dbReference type="InterPro" id="IPR012910">
    <property type="entry name" value="Plug_dom"/>
</dbReference>